<dbReference type="Gene3D" id="1.20.1050.10">
    <property type="match status" value="1"/>
</dbReference>
<dbReference type="AlphaFoldDB" id="A0A9W8RS82"/>
<keyword evidence="5" id="KW-1185">Reference proteome</keyword>
<dbReference type="InterPro" id="IPR040079">
    <property type="entry name" value="Glutathione_S-Trfase"/>
</dbReference>
<dbReference type="PROSITE" id="PS50404">
    <property type="entry name" value="GST_NTER"/>
    <property type="match status" value="1"/>
</dbReference>
<dbReference type="SUPFAM" id="SSF52833">
    <property type="entry name" value="Thioredoxin-like"/>
    <property type="match status" value="1"/>
</dbReference>
<dbReference type="PANTHER" id="PTHR44051">
    <property type="entry name" value="GLUTATHIONE S-TRANSFERASE-RELATED"/>
    <property type="match status" value="1"/>
</dbReference>
<dbReference type="SFLD" id="SFLDG00358">
    <property type="entry name" value="Main_(cytGST)"/>
    <property type="match status" value="1"/>
</dbReference>
<dbReference type="PROSITE" id="PS50405">
    <property type="entry name" value="GST_CTER"/>
    <property type="match status" value="1"/>
</dbReference>
<dbReference type="InterPro" id="IPR004046">
    <property type="entry name" value="GST_C"/>
</dbReference>
<dbReference type="InterPro" id="IPR010987">
    <property type="entry name" value="Glutathione-S-Trfase_C-like"/>
</dbReference>
<evidence type="ECO:0000313" key="4">
    <source>
        <dbReference type="EMBL" id="KAJ4250224.1"/>
    </source>
</evidence>
<dbReference type="InterPro" id="IPR036249">
    <property type="entry name" value="Thioredoxin-like_sf"/>
</dbReference>
<dbReference type="PANTHER" id="PTHR44051:SF3">
    <property type="entry name" value="TRANSCRIPTIONAL REGULATOR URE2"/>
    <property type="match status" value="1"/>
</dbReference>
<dbReference type="Proteomes" id="UP001152049">
    <property type="component" value="Unassembled WGS sequence"/>
</dbReference>
<accession>A0A9W8RS82</accession>
<dbReference type="OrthoDB" id="422574at2759"/>
<dbReference type="SUPFAM" id="SSF47616">
    <property type="entry name" value="GST C-terminal domain-like"/>
    <property type="match status" value="1"/>
</dbReference>
<dbReference type="EMBL" id="JAOQAZ010000031">
    <property type="protein sequence ID" value="KAJ4250224.1"/>
    <property type="molecule type" value="Genomic_DNA"/>
</dbReference>
<evidence type="ECO:0000259" key="2">
    <source>
        <dbReference type="PROSITE" id="PS50404"/>
    </source>
</evidence>
<evidence type="ECO:0008006" key="6">
    <source>
        <dbReference type="Google" id="ProtNLM"/>
    </source>
</evidence>
<feature type="domain" description="GST C-terminal" evidence="3">
    <location>
        <begin position="92"/>
        <end position="223"/>
    </location>
</feature>
<comment type="caution">
    <text evidence="4">The sequence shown here is derived from an EMBL/GenBank/DDBJ whole genome shotgun (WGS) entry which is preliminary data.</text>
</comment>
<proteinExistence type="inferred from homology"/>
<dbReference type="SFLD" id="SFLDS00019">
    <property type="entry name" value="Glutathione_Transferase_(cytos"/>
    <property type="match status" value="1"/>
</dbReference>
<name>A0A9W8RS82_9HYPO</name>
<sequence length="229" mass="26444">MSIKPIKLLSHATGPNAYKVAMVMEELSVPYVIENWEFKDMHTPTFKKYNPNGKVPVIIDPNQNDLVLWESGAIIEYLSDMYDRNSIMTPTTLQEKYQARQWLHFQTSGQGPYFGQASWFTLFHPEKLPSARVRYIKEIQRITKVIDSALQGREWLVGGQCTYADIALVPWYSIPPHLDTEESGFWKETLEECQHFQAWLERLNSRPSIIKVNQMKAAARVAVKGKSDH</sequence>
<dbReference type="Pfam" id="PF00043">
    <property type="entry name" value="GST_C"/>
    <property type="match status" value="1"/>
</dbReference>
<protein>
    <recommendedName>
        <fullName evidence="6">Glutathione S-transferase</fullName>
    </recommendedName>
</protein>
<dbReference type="CDD" id="cd03048">
    <property type="entry name" value="GST_N_Ure2p_like"/>
    <property type="match status" value="1"/>
</dbReference>
<gene>
    <name evidence="4" type="ORF">NW762_012039</name>
</gene>
<evidence type="ECO:0000259" key="3">
    <source>
        <dbReference type="PROSITE" id="PS50405"/>
    </source>
</evidence>
<dbReference type="InterPro" id="IPR004045">
    <property type="entry name" value="Glutathione_S-Trfase_N"/>
</dbReference>
<evidence type="ECO:0000313" key="5">
    <source>
        <dbReference type="Proteomes" id="UP001152049"/>
    </source>
</evidence>
<dbReference type="Pfam" id="PF13409">
    <property type="entry name" value="GST_N_2"/>
    <property type="match status" value="1"/>
</dbReference>
<organism evidence="4 5">
    <name type="scientific">Fusarium torreyae</name>
    <dbReference type="NCBI Taxonomy" id="1237075"/>
    <lineage>
        <taxon>Eukaryota</taxon>
        <taxon>Fungi</taxon>
        <taxon>Dikarya</taxon>
        <taxon>Ascomycota</taxon>
        <taxon>Pezizomycotina</taxon>
        <taxon>Sordariomycetes</taxon>
        <taxon>Hypocreomycetidae</taxon>
        <taxon>Hypocreales</taxon>
        <taxon>Nectriaceae</taxon>
        <taxon>Fusarium</taxon>
    </lineage>
</organism>
<feature type="domain" description="GST N-terminal" evidence="2">
    <location>
        <begin position="4"/>
        <end position="86"/>
    </location>
</feature>
<dbReference type="InterPro" id="IPR036282">
    <property type="entry name" value="Glutathione-S-Trfase_C_sf"/>
</dbReference>
<dbReference type="Gene3D" id="3.40.30.10">
    <property type="entry name" value="Glutaredoxin"/>
    <property type="match status" value="1"/>
</dbReference>
<comment type="similarity">
    <text evidence="1">Belongs to the GST superfamily.</text>
</comment>
<dbReference type="SFLD" id="SFLDG01151">
    <property type="entry name" value="Main.2:_Nu-like"/>
    <property type="match status" value="1"/>
</dbReference>
<evidence type="ECO:0000256" key="1">
    <source>
        <dbReference type="ARBA" id="ARBA00007409"/>
    </source>
</evidence>
<reference evidence="4" key="1">
    <citation type="submission" date="2022-09" db="EMBL/GenBank/DDBJ databases">
        <title>Fusarium specimens isolated from Avocado Roots.</title>
        <authorList>
            <person name="Stajich J."/>
            <person name="Roper C."/>
            <person name="Heimlech-Rivalta G."/>
        </authorList>
    </citation>
    <scope>NUCLEOTIDE SEQUENCE</scope>
    <source>
        <strain evidence="4">CF00136</strain>
    </source>
</reference>